<evidence type="ECO:0000259" key="1">
    <source>
        <dbReference type="Pfam" id="PF06890"/>
    </source>
</evidence>
<sequence length="172" mass="18553">MDRLLAPLKRRLQLMITRGVVSLADSDTMMQALQVKGVGGLPLESVEHWEPYGFTATPHEGAEALLLAAGGRVGHKVAVAVADRRYRPRELKAGEVAMFNSAGDLFIFRDGRLCELTVGTKVTITAPEVVVAASTKVTLDTPLVDIPNGDLRIKGMSVYHHAHPNTGEPVHP</sequence>
<dbReference type="RefSeq" id="WP_054774591.1">
    <property type="nucleotide sequence ID" value="NZ_AP019782.1"/>
</dbReference>
<dbReference type="InterPro" id="IPR014462">
    <property type="entry name" value="Phage_Mu_Gp45"/>
</dbReference>
<keyword evidence="3" id="KW-1185">Reference proteome</keyword>
<accession>A0A8D5AIF7</accession>
<evidence type="ECO:0000313" key="2">
    <source>
        <dbReference type="EMBL" id="BBL69689.1"/>
    </source>
</evidence>
<dbReference type="Proteomes" id="UP000824988">
    <property type="component" value="Chromosome"/>
</dbReference>
<dbReference type="NCBIfam" id="TIGR01644">
    <property type="entry name" value="phage_P2_V"/>
    <property type="match status" value="1"/>
</dbReference>
<gene>
    <name evidence="2" type="ORF">MoryE10_02950</name>
</gene>
<dbReference type="PIRSF" id="PIRSF012337">
    <property type="entry name" value="gp45"/>
    <property type="match status" value="1"/>
</dbReference>
<evidence type="ECO:0000313" key="3">
    <source>
        <dbReference type="Proteomes" id="UP000824988"/>
    </source>
</evidence>
<organism evidence="2 3">
    <name type="scientific">Methylogaea oryzae</name>
    <dbReference type="NCBI Taxonomy" id="1295382"/>
    <lineage>
        <taxon>Bacteria</taxon>
        <taxon>Pseudomonadati</taxon>
        <taxon>Pseudomonadota</taxon>
        <taxon>Gammaproteobacteria</taxon>
        <taxon>Methylococcales</taxon>
        <taxon>Methylococcaceae</taxon>
        <taxon>Methylogaea</taxon>
    </lineage>
</organism>
<dbReference type="InterPro" id="IPR013046">
    <property type="entry name" value="GpV/Gp45"/>
</dbReference>
<dbReference type="AlphaFoldDB" id="A0A8D5AIF7"/>
<dbReference type="KEGG" id="moz:MoryE10_02950"/>
<name>A0A8D5AIF7_9GAMM</name>
<dbReference type="Pfam" id="PF06890">
    <property type="entry name" value="Phage_Mu_Gp45"/>
    <property type="match status" value="1"/>
</dbReference>
<reference evidence="2" key="1">
    <citation type="submission" date="2019-06" db="EMBL/GenBank/DDBJ databases">
        <title>Complete genome sequence of Methylogaea oryzae strain JCM16910.</title>
        <authorList>
            <person name="Asakawa S."/>
        </authorList>
    </citation>
    <scope>NUCLEOTIDE SEQUENCE</scope>
    <source>
        <strain evidence="2">E10</strain>
    </source>
</reference>
<proteinExistence type="predicted"/>
<feature type="domain" description="Bacteriophage Mu Gp45 N-terminal" evidence="1">
    <location>
        <begin position="18"/>
        <end position="85"/>
    </location>
</feature>
<dbReference type="InterPro" id="IPR053861">
    <property type="entry name" value="Phage_Mu_Gp45_N"/>
</dbReference>
<dbReference type="EMBL" id="AP019782">
    <property type="protein sequence ID" value="BBL69689.1"/>
    <property type="molecule type" value="Genomic_DNA"/>
</dbReference>
<protein>
    <submittedName>
        <fullName evidence="2">Phage assembly protein</fullName>
    </submittedName>
</protein>